<organism evidence="1 2">
    <name type="scientific">Eumeta variegata</name>
    <name type="common">Bagworm moth</name>
    <name type="synonym">Eumeta japonica</name>
    <dbReference type="NCBI Taxonomy" id="151549"/>
    <lineage>
        <taxon>Eukaryota</taxon>
        <taxon>Metazoa</taxon>
        <taxon>Ecdysozoa</taxon>
        <taxon>Arthropoda</taxon>
        <taxon>Hexapoda</taxon>
        <taxon>Insecta</taxon>
        <taxon>Pterygota</taxon>
        <taxon>Neoptera</taxon>
        <taxon>Endopterygota</taxon>
        <taxon>Lepidoptera</taxon>
        <taxon>Glossata</taxon>
        <taxon>Ditrysia</taxon>
        <taxon>Tineoidea</taxon>
        <taxon>Psychidae</taxon>
        <taxon>Oiketicinae</taxon>
        <taxon>Eumeta</taxon>
    </lineage>
</organism>
<dbReference type="AlphaFoldDB" id="A0A4C1UBL3"/>
<protein>
    <submittedName>
        <fullName evidence="1">Uncharacterized protein</fullName>
    </submittedName>
</protein>
<sequence length="87" mass="9636">MSRAVGTHTCRPAALGEAIEVVRSVARLVARLYSIADHRLHLQGEFFSGFQSHTTHAYGREGVQDRHFNPLHVASGKQKKKKITASL</sequence>
<evidence type="ECO:0000313" key="2">
    <source>
        <dbReference type="Proteomes" id="UP000299102"/>
    </source>
</evidence>
<dbReference type="EMBL" id="BGZK01000153">
    <property type="protein sequence ID" value="GBP23738.1"/>
    <property type="molecule type" value="Genomic_DNA"/>
</dbReference>
<reference evidence="1 2" key="1">
    <citation type="journal article" date="2019" name="Commun. Biol.">
        <title>The bagworm genome reveals a unique fibroin gene that provides high tensile strength.</title>
        <authorList>
            <person name="Kono N."/>
            <person name="Nakamura H."/>
            <person name="Ohtoshi R."/>
            <person name="Tomita M."/>
            <person name="Numata K."/>
            <person name="Arakawa K."/>
        </authorList>
    </citation>
    <scope>NUCLEOTIDE SEQUENCE [LARGE SCALE GENOMIC DNA]</scope>
</reference>
<comment type="caution">
    <text evidence="1">The sequence shown here is derived from an EMBL/GenBank/DDBJ whole genome shotgun (WGS) entry which is preliminary data.</text>
</comment>
<evidence type="ECO:0000313" key="1">
    <source>
        <dbReference type="EMBL" id="GBP23738.1"/>
    </source>
</evidence>
<name>A0A4C1UBL3_EUMVA</name>
<accession>A0A4C1UBL3</accession>
<gene>
    <name evidence="1" type="ORF">EVAR_13694_1</name>
</gene>
<dbReference type="Proteomes" id="UP000299102">
    <property type="component" value="Unassembled WGS sequence"/>
</dbReference>
<keyword evidence="2" id="KW-1185">Reference proteome</keyword>
<proteinExistence type="predicted"/>